<dbReference type="EMBL" id="QPFP01000008">
    <property type="protein sequence ID" value="TEB35163.1"/>
    <property type="molecule type" value="Genomic_DNA"/>
</dbReference>
<dbReference type="AlphaFoldDB" id="A0A4Y7TLV7"/>
<evidence type="ECO:0000256" key="1">
    <source>
        <dbReference type="ARBA" id="ARBA00004123"/>
    </source>
</evidence>
<dbReference type="Proteomes" id="UP000298030">
    <property type="component" value="Unassembled WGS sequence"/>
</dbReference>
<evidence type="ECO:0000256" key="3">
    <source>
        <dbReference type="ARBA" id="ARBA00022490"/>
    </source>
</evidence>
<dbReference type="GO" id="GO:0005737">
    <property type="term" value="C:cytoplasm"/>
    <property type="evidence" value="ECO:0007669"/>
    <property type="project" value="UniProtKB-SubCell"/>
</dbReference>
<reference evidence="6 7" key="1">
    <citation type="journal article" date="2019" name="Nat. Ecol. Evol.">
        <title>Megaphylogeny resolves global patterns of mushroom evolution.</title>
        <authorList>
            <person name="Varga T."/>
            <person name="Krizsan K."/>
            <person name="Foldi C."/>
            <person name="Dima B."/>
            <person name="Sanchez-Garcia M."/>
            <person name="Sanchez-Ramirez S."/>
            <person name="Szollosi G.J."/>
            <person name="Szarkandi J.G."/>
            <person name="Papp V."/>
            <person name="Albert L."/>
            <person name="Andreopoulos W."/>
            <person name="Angelini C."/>
            <person name="Antonin V."/>
            <person name="Barry K.W."/>
            <person name="Bougher N.L."/>
            <person name="Buchanan P."/>
            <person name="Buyck B."/>
            <person name="Bense V."/>
            <person name="Catcheside P."/>
            <person name="Chovatia M."/>
            <person name="Cooper J."/>
            <person name="Damon W."/>
            <person name="Desjardin D."/>
            <person name="Finy P."/>
            <person name="Geml J."/>
            <person name="Haridas S."/>
            <person name="Hughes K."/>
            <person name="Justo A."/>
            <person name="Karasinski D."/>
            <person name="Kautmanova I."/>
            <person name="Kiss B."/>
            <person name="Kocsube S."/>
            <person name="Kotiranta H."/>
            <person name="LaButti K.M."/>
            <person name="Lechner B.E."/>
            <person name="Liimatainen K."/>
            <person name="Lipzen A."/>
            <person name="Lukacs Z."/>
            <person name="Mihaltcheva S."/>
            <person name="Morgado L.N."/>
            <person name="Niskanen T."/>
            <person name="Noordeloos M.E."/>
            <person name="Ohm R.A."/>
            <person name="Ortiz-Santana B."/>
            <person name="Ovrebo C."/>
            <person name="Racz N."/>
            <person name="Riley R."/>
            <person name="Savchenko A."/>
            <person name="Shiryaev A."/>
            <person name="Soop K."/>
            <person name="Spirin V."/>
            <person name="Szebenyi C."/>
            <person name="Tomsovsky M."/>
            <person name="Tulloss R.E."/>
            <person name="Uehling J."/>
            <person name="Grigoriev I.V."/>
            <person name="Vagvolgyi C."/>
            <person name="Papp T."/>
            <person name="Martin F.M."/>
            <person name="Miettinen O."/>
            <person name="Hibbett D.S."/>
            <person name="Nagy L.G."/>
        </authorList>
    </citation>
    <scope>NUCLEOTIDE SEQUENCE [LARGE SCALE GENOMIC DNA]</scope>
    <source>
        <strain evidence="6 7">FP101781</strain>
    </source>
</reference>
<dbReference type="OrthoDB" id="7344096at2759"/>
<protein>
    <submittedName>
        <fullName evidence="6">Uncharacterized protein</fullName>
    </submittedName>
</protein>
<dbReference type="STRING" id="71717.A0A4Y7TLV7"/>
<sequence>MPVKDLITTIENRPEVQAREAAAILIQRTWRGRKDATRMKEEYLSDGQRWEDAVADARMEVARREAAEDGKKSPRERWRRAVFLIGRLLDQHPLYSRNNNGEKVTDELREYLKQLEGQHWLELIDRKHRYGSNCGGTINSGKSPTRRRTFSSGPFDPPPLSSLYLSSEQRLNYLAKITDTGKLVWAKNEQPIDTTAGEWKDTEQGQGITPQHLPAAPAVENPWPVPTRRQSTEGLAFQADDDDGATGKGKGVAGKAKGKGPRRVNTDGSMDSELQKNEATHYSGNELEAKGKHSWTRYLWRHLTLRGVMEKLLRKTVARNTWMYISDMDWCREVNDGTDNIYVGIKGRFLFPSRTMGEHTLTPPLGFASDLTETGYFQHSSFLAGGMVTSAGLIKHFKKLIEVLHERGVDLSRVSVTKAEAALWGIEHLGKAQKKVKAGKKAVAGAPSAVGDAFSKEGEGGGRLGGENQARLHSLESSDMPTGRAAYEVETSVIIMSTSSNLDPLSAPRHFHPPYIHLFGD</sequence>
<feature type="region of interest" description="Disordered" evidence="5">
    <location>
        <begin position="237"/>
        <end position="273"/>
    </location>
</feature>
<dbReference type="PANTHER" id="PTHR31250">
    <property type="entry name" value="IQ DOMAIN-CONTAINING PROTEIN IQM3"/>
    <property type="match status" value="1"/>
</dbReference>
<organism evidence="6 7">
    <name type="scientific">Coprinellus micaceus</name>
    <name type="common">Glistening ink-cap mushroom</name>
    <name type="synonym">Coprinus micaceus</name>
    <dbReference type="NCBI Taxonomy" id="71717"/>
    <lineage>
        <taxon>Eukaryota</taxon>
        <taxon>Fungi</taxon>
        <taxon>Dikarya</taxon>
        <taxon>Basidiomycota</taxon>
        <taxon>Agaricomycotina</taxon>
        <taxon>Agaricomycetes</taxon>
        <taxon>Agaricomycetidae</taxon>
        <taxon>Agaricales</taxon>
        <taxon>Agaricineae</taxon>
        <taxon>Psathyrellaceae</taxon>
        <taxon>Coprinellus</taxon>
    </lineage>
</organism>
<keyword evidence="3" id="KW-0963">Cytoplasm</keyword>
<evidence type="ECO:0000256" key="4">
    <source>
        <dbReference type="ARBA" id="ARBA00023242"/>
    </source>
</evidence>
<name>A0A4Y7TLV7_COPMI</name>
<evidence type="ECO:0000313" key="7">
    <source>
        <dbReference type="Proteomes" id="UP000298030"/>
    </source>
</evidence>
<proteinExistence type="predicted"/>
<feature type="region of interest" description="Disordered" evidence="5">
    <location>
        <begin position="135"/>
        <end position="155"/>
    </location>
</feature>
<evidence type="ECO:0000313" key="6">
    <source>
        <dbReference type="EMBL" id="TEB35163.1"/>
    </source>
</evidence>
<keyword evidence="4" id="KW-0539">Nucleus</keyword>
<dbReference type="CDD" id="cd23767">
    <property type="entry name" value="IQCD"/>
    <property type="match status" value="1"/>
</dbReference>
<comment type="caution">
    <text evidence="6">The sequence shown here is derived from an EMBL/GenBank/DDBJ whole genome shotgun (WGS) entry which is preliminary data.</text>
</comment>
<evidence type="ECO:0000256" key="2">
    <source>
        <dbReference type="ARBA" id="ARBA00004496"/>
    </source>
</evidence>
<dbReference type="PANTHER" id="PTHR31250:SF27">
    <property type="entry name" value="IQ DOMAIN-CONTAINING PROTEIN IQM5"/>
    <property type="match status" value="1"/>
</dbReference>
<dbReference type="InterPro" id="IPR044159">
    <property type="entry name" value="IQM"/>
</dbReference>
<accession>A0A4Y7TLV7</accession>
<dbReference type="GO" id="GO:0005634">
    <property type="term" value="C:nucleus"/>
    <property type="evidence" value="ECO:0007669"/>
    <property type="project" value="UniProtKB-SubCell"/>
</dbReference>
<evidence type="ECO:0000256" key="5">
    <source>
        <dbReference type="SAM" id="MobiDB-lite"/>
    </source>
</evidence>
<comment type="subcellular location">
    <subcellularLocation>
        <location evidence="2">Cytoplasm</location>
    </subcellularLocation>
    <subcellularLocation>
        <location evidence="1">Nucleus</location>
    </subcellularLocation>
</comment>
<gene>
    <name evidence="6" type="ORF">FA13DRAFT_1772320</name>
</gene>
<keyword evidence="7" id="KW-1185">Reference proteome</keyword>